<keyword evidence="3 6" id="KW-0521">NADP</keyword>
<dbReference type="AlphaFoldDB" id="A0A0B3RSJ6"/>
<dbReference type="Proteomes" id="UP000030960">
    <property type="component" value="Unassembled WGS sequence"/>
</dbReference>
<dbReference type="GO" id="GO:0016639">
    <property type="term" value="F:oxidoreductase activity, acting on the CH-NH2 group of donors, NAD or NADP as acceptor"/>
    <property type="evidence" value="ECO:0007669"/>
    <property type="project" value="UniProtKB-UniRule"/>
</dbReference>
<dbReference type="InterPro" id="IPR036291">
    <property type="entry name" value="NAD(P)-bd_dom_sf"/>
</dbReference>
<dbReference type="InterPro" id="IPR002811">
    <property type="entry name" value="Asp_DH"/>
</dbReference>
<sequence length="264" mass="27192">MRLGLIGFGNIGATLLDLMQKAGLAPAHLAVLVRRGREASVPATAGAVVVTSAEALLAETPDLIVECAGHAAVSEHGPVVLRAGVDMVQVSVGAMSDPALEAQLRAAAKEGGARIVLPAGAVGGLDLLSALSATGELQVTYRGIKPPKAWAGTPAGETLDLDTLTTREVFFRGSARDAARAFPKNANVAAALALAGAGFEETQVELIADPEAPGNVHSYDVRSPVANYTMEIENLPSAGNVKTSVSTVYSVLREIRNRMNPVVI</sequence>
<feature type="binding site" evidence="6">
    <location>
        <position position="121"/>
    </location>
    <ligand>
        <name>NAD(+)</name>
        <dbReference type="ChEBI" id="CHEBI:57540"/>
    </ligand>
</feature>
<dbReference type="NCBIfam" id="NF009827">
    <property type="entry name" value="PRK13303.1-2"/>
    <property type="match status" value="1"/>
</dbReference>
<keyword evidence="5 6" id="KW-0520">NAD</keyword>
<dbReference type="SUPFAM" id="SSF55347">
    <property type="entry name" value="Glyceraldehyde-3-phosphate dehydrogenase-like, C-terminal domain"/>
    <property type="match status" value="1"/>
</dbReference>
<dbReference type="EC" id="1.4.1.21" evidence="6"/>
<keyword evidence="2 6" id="KW-0662">Pyridine nucleotide biosynthesis</keyword>
<evidence type="ECO:0000259" key="8">
    <source>
        <dbReference type="Pfam" id="PF03447"/>
    </source>
</evidence>
<comment type="pathway">
    <text evidence="6">Cofactor biosynthesis; NAD(+) biosynthesis; iminoaspartate from L-aspartate (dehydrogenase route): step 1/1.</text>
</comment>
<dbReference type="Gene3D" id="3.40.50.720">
    <property type="entry name" value="NAD(P)-binding Rossmann-like Domain"/>
    <property type="match status" value="1"/>
</dbReference>
<evidence type="ECO:0000256" key="6">
    <source>
        <dbReference type="HAMAP-Rule" id="MF_01265"/>
    </source>
</evidence>
<organism evidence="9 10">
    <name type="scientific">Mameliella alba</name>
    <dbReference type="NCBI Taxonomy" id="561184"/>
    <lineage>
        <taxon>Bacteria</taxon>
        <taxon>Pseudomonadati</taxon>
        <taxon>Pseudomonadota</taxon>
        <taxon>Alphaproteobacteria</taxon>
        <taxon>Rhodobacterales</taxon>
        <taxon>Roseobacteraceae</taxon>
        <taxon>Mameliella</taxon>
    </lineage>
</organism>
<dbReference type="NCBIfam" id="NF009828">
    <property type="entry name" value="PRK13303.1-3"/>
    <property type="match status" value="1"/>
</dbReference>
<evidence type="ECO:0000259" key="7">
    <source>
        <dbReference type="Pfam" id="PF01958"/>
    </source>
</evidence>
<dbReference type="EMBL" id="JSUQ01000044">
    <property type="protein sequence ID" value="KHQ49743.1"/>
    <property type="molecule type" value="Genomic_DNA"/>
</dbReference>
<keyword evidence="4 6" id="KW-0560">Oxidoreductase</keyword>
<dbReference type="PANTHER" id="PTHR31873:SF6">
    <property type="entry name" value="ASPARTATE DEHYDROGENASE DOMAIN-CONTAINING PROTEIN"/>
    <property type="match status" value="1"/>
</dbReference>
<dbReference type="GO" id="GO:0051287">
    <property type="term" value="F:NAD binding"/>
    <property type="evidence" value="ECO:0007669"/>
    <property type="project" value="UniProtKB-UniRule"/>
</dbReference>
<dbReference type="PANTHER" id="PTHR31873">
    <property type="entry name" value="L-ASPARTATE DEHYDROGENASE-RELATED"/>
    <property type="match status" value="1"/>
</dbReference>
<dbReference type="HAMAP" id="MF_01265">
    <property type="entry name" value="NadX"/>
    <property type="match status" value="1"/>
</dbReference>
<dbReference type="Pfam" id="PF03447">
    <property type="entry name" value="NAD_binding_3"/>
    <property type="match status" value="1"/>
</dbReference>
<dbReference type="Pfam" id="PF01958">
    <property type="entry name" value="Asp_DH_C"/>
    <property type="match status" value="1"/>
</dbReference>
<evidence type="ECO:0000256" key="4">
    <source>
        <dbReference type="ARBA" id="ARBA00023002"/>
    </source>
</evidence>
<dbReference type="InterPro" id="IPR020626">
    <property type="entry name" value="Asp_DH_prok"/>
</dbReference>
<evidence type="ECO:0000256" key="3">
    <source>
        <dbReference type="ARBA" id="ARBA00022857"/>
    </source>
</evidence>
<evidence type="ECO:0000313" key="9">
    <source>
        <dbReference type="EMBL" id="KHQ49743.1"/>
    </source>
</evidence>
<keyword evidence="10" id="KW-1185">Reference proteome</keyword>
<dbReference type="UniPathway" id="UPA00253">
    <property type="reaction ID" value="UER00456"/>
</dbReference>
<proteinExistence type="inferred from homology"/>
<feature type="domain" description="Aspartate dehydrogenase" evidence="7">
    <location>
        <begin position="165"/>
        <end position="252"/>
    </location>
</feature>
<evidence type="ECO:0000256" key="5">
    <source>
        <dbReference type="ARBA" id="ARBA00023027"/>
    </source>
</evidence>
<evidence type="ECO:0000313" key="10">
    <source>
        <dbReference type="Proteomes" id="UP000030960"/>
    </source>
</evidence>
<name>A0A0B3RSJ6_9RHOB</name>
<dbReference type="PIRSF" id="PIRSF005227">
    <property type="entry name" value="Asp_dh_NAD_syn"/>
    <property type="match status" value="1"/>
</dbReference>
<dbReference type="GO" id="GO:0033735">
    <property type="term" value="F:aspartate dehydrogenase [NAD(P)+] activity"/>
    <property type="evidence" value="ECO:0007669"/>
    <property type="project" value="UniProtKB-EC"/>
</dbReference>
<dbReference type="GO" id="GO:0009435">
    <property type="term" value="P:NAD+ biosynthetic process"/>
    <property type="evidence" value="ECO:0007669"/>
    <property type="project" value="UniProtKB-UniRule"/>
</dbReference>
<dbReference type="RefSeq" id="WP_043147195.1">
    <property type="nucleotide sequence ID" value="NZ_JSUQ01000044.1"/>
</dbReference>
<protein>
    <recommendedName>
        <fullName evidence="6">L-aspartate dehydrogenase</fullName>
        <ecNumber evidence="6">1.4.1.21</ecNumber>
    </recommendedName>
</protein>
<dbReference type="SUPFAM" id="SSF51735">
    <property type="entry name" value="NAD(P)-binding Rossmann-fold domains"/>
    <property type="match status" value="1"/>
</dbReference>
<comment type="miscellaneous">
    <text evidence="6">The iminoaspartate product is unstable in aqueous solution and can decompose to oxaloacetate and ammonia.</text>
</comment>
<dbReference type="OrthoDB" id="8456681at2"/>
<dbReference type="PATRIC" id="fig|1515334.3.peg.5697"/>
<reference evidence="9 10" key="1">
    <citation type="submission" date="2014-10" db="EMBL/GenBank/DDBJ databases">
        <title>Genome sequence of Ponticoccus sp. strain UMTAT08 isolated from clonal culture of toxic dinoflagellate Alexandrium tamiyavanichii.</title>
        <authorList>
            <person name="Gan H.Y."/>
            <person name="Muhd D.-D."/>
            <person name="Mohd Noor M.E."/>
            <person name="Yeong Y.S."/>
            <person name="Usup G."/>
        </authorList>
    </citation>
    <scope>NUCLEOTIDE SEQUENCE [LARGE SCALE GENOMIC DNA]</scope>
    <source>
        <strain evidence="9 10">UMTAT08</strain>
    </source>
</reference>
<feature type="active site" evidence="6">
    <location>
        <position position="217"/>
    </location>
</feature>
<gene>
    <name evidence="6 9" type="primary">nadX</name>
    <name evidence="9" type="ORF">OA50_05706</name>
</gene>
<comment type="function">
    <text evidence="6">Specifically catalyzes the NAD or NADP-dependent dehydrogenation of L-aspartate to iminoaspartate.</text>
</comment>
<dbReference type="InterPro" id="IPR011182">
    <property type="entry name" value="L-Asp_DH"/>
</dbReference>
<comment type="caution">
    <text evidence="9">The sequence shown here is derived from an EMBL/GenBank/DDBJ whole genome shotgun (WGS) entry which is preliminary data.</text>
</comment>
<dbReference type="STRING" id="561184.SAMN05216376_113111"/>
<dbReference type="Gene3D" id="3.30.360.10">
    <property type="entry name" value="Dihydrodipicolinate Reductase, domain 2"/>
    <property type="match status" value="1"/>
</dbReference>
<dbReference type="InterPro" id="IPR005106">
    <property type="entry name" value="Asp/hSer_DH_NAD-bd"/>
</dbReference>
<evidence type="ECO:0000256" key="1">
    <source>
        <dbReference type="ARBA" id="ARBA00008331"/>
    </source>
</evidence>
<accession>A0A0B3RSJ6</accession>
<comment type="catalytic activity">
    <reaction evidence="6">
        <text>L-aspartate + NADP(+) + H2O = oxaloacetate + NH4(+) + NADPH + H(+)</text>
        <dbReference type="Rhea" id="RHEA:11784"/>
        <dbReference type="ChEBI" id="CHEBI:15377"/>
        <dbReference type="ChEBI" id="CHEBI:15378"/>
        <dbReference type="ChEBI" id="CHEBI:16452"/>
        <dbReference type="ChEBI" id="CHEBI:28938"/>
        <dbReference type="ChEBI" id="CHEBI:29991"/>
        <dbReference type="ChEBI" id="CHEBI:57783"/>
        <dbReference type="ChEBI" id="CHEBI:58349"/>
        <dbReference type="EC" id="1.4.1.21"/>
    </reaction>
</comment>
<feature type="domain" description="Aspartate/homoserine dehydrogenase NAD-binding" evidence="8">
    <location>
        <begin position="7"/>
        <end position="118"/>
    </location>
</feature>
<comment type="similarity">
    <text evidence="1 6">Belongs to the L-aspartate dehydrogenase family.</text>
</comment>
<dbReference type="NCBIfam" id="NF009829">
    <property type="entry name" value="PRK13303.1-4"/>
    <property type="match status" value="1"/>
</dbReference>
<feature type="binding site" evidence="6">
    <location>
        <position position="187"/>
    </location>
    <ligand>
        <name>NAD(+)</name>
        <dbReference type="ChEBI" id="CHEBI:57540"/>
    </ligand>
</feature>
<evidence type="ECO:0000256" key="2">
    <source>
        <dbReference type="ARBA" id="ARBA00022642"/>
    </source>
</evidence>
<comment type="catalytic activity">
    <reaction evidence="6">
        <text>L-aspartate + NAD(+) + H2O = oxaloacetate + NH4(+) + NADH + H(+)</text>
        <dbReference type="Rhea" id="RHEA:11788"/>
        <dbReference type="ChEBI" id="CHEBI:15377"/>
        <dbReference type="ChEBI" id="CHEBI:15378"/>
        <dbReference type="ChEBI" id="CHEBI:16452"/>
        <dbReference type="ChEBI" id="CHEBI:28938"/>
        <dbReference type="ChEBI" id="CHEBI:29991"/>
        <dbReference type="ChEBI" id="CHEBI:57540"/>
        <dbReference type="ChEBI" id="CHEBI:57945"/>
        <dbReference type="EC" id="1.4.1.21"/>
    </reaction>
</comment>
<dbReference type="GO" id="GO:0050661">
    <property type="term" value="F:NADP binding"/>
    <property type="evidence" value="ECO:0007669"/>
    <property type="project" value="UniProtKB-UniRule"/>
</dbReference>